<sequence length="60" mass="7365">MIRQNRAVMPRRRRRTARDPLVDRSGPFLHQSQFCIDHRHRARFCQLHPRLPRPVRVRRG</sequence>
<name>A0A0A9ELE2_ARUDO</name>
<evidence type="ECO:0000313" key="2">
    <source>
        <dbReference type="EMBL" id="JAD98630.1"/>
    </source>
</evidence>
<dbReference type="EMBL" id="GBRH01199265">
    <property type="protein sequence ID" value="JAD98630.1"/>
    <property type="molecule type" value="Transcribed_RNA"/>
</dbReference>
<reference evidence="2" key="1">
    <citation type="submission" date="2014-09" db="EMBL/GenBank/DDBJ databases">
        <authorList>
            <person name="Magalhaes I.L.F."/>
            <person name="Oliveira U."/>
            <person name="Santos F.R."/>
            <person name="Vidigal T.H.D.A."/>
            <person name="Brescovit A.D."/>
            <person name="Santos A.J."/>
        </authorList>
    </citation>
    <scope>NUCLEOTIDE SEQUENCE</scope>
    <source>
        <tissue evidence="2">Shoot tissue taken approximately 20 cm above the soil surface</tissue>
    </source>
</reference>
<reference evidence="2" key="2">
    <citation type="journal article" date="2015" name="Data Brief">
        <title>Shoot transcriptome of the giant reed, Arundo donax.</title>
        <authorList>
            <person name="Barrero R.A."/>
            <person name="Guerrero F.D."/>
            <person name="Moolhuijzen P."/>
            <person name="Goolsby J.A."/>
            <person name="Tidwell J."/>
            <person name="Bellgard S.E."/>
            <person name="Bellgard M.I."/>
        </authorList>
    </citation>
    <scope>NUCLEOTIDE SEQUENCE</scope>
    <source>
        <tissue evidence="2">Shoot tissue taken approximately 20 cm above the soil surface</tissue>
    </source>
</reference>
<dbReference type="AlphaFoldDB" id="A0A0A9ELE2"/>
<feature type="region of interest" description="Disordered" evidence="1">
    <location>
        <begin position="1"/>
        <end position="24"/>
    </location>
</feature>
<evidence type="ECO:0000256" key="1">
    <source>
        <dbReference type="SAM" id="MobiDB-lite"/>
    </source>
</evidence>
<proteinExistence type="predicted"/>
<accession>A0A0A9ELE2</accession>
<organism evidence="2">
    <name type="scientific">Arundo donax</name>
    <name type="common">Giant reed</name>
    <name type="synonym">Donax arundinaceus</name>
    <dbReference type="NCBI Taxonomy" id="35708"/>
    <lineage>
        <taxon>Eukaryota</taxon>
        <taxon>Viridiplantae</taxon>
        <taxon>Streptophyta</taxon>
        <taxon>Embryophyta</taxon>
        <taxon>Tracheophyta</taxon>
        <taxon>Spermatophyta</taxon>
        <taxon>Magnoliopsida</taxon>
        <taxon>Liliopsida</taxon>
        <taxon>Poales</taxon>
        <taxon>Poaceae</taxon>
        <taxon>PACMAD clade</taxon>
        <taxon>Arundinoideae</taxon>
        <taxon>Arundineae</taxon>
        <taxon>Arundo</taxon>
    </lineage>
</organism>
<protein>
    <submittedName>
        <fullName evidence="2">Uncharacterized protein</fullName>
    </submittedName>
</protein>